<dbReference type="PANTHER" id="PTHR46599:SF3">
    <property type="entry name" value="PIGGYBAC TRANSPOSABLE ELEMENT-DERIVED PROTEIN 4"/>
    <property type="match status" value="1"/>
</dbReference>
<evidence type="ECO:0000256" key="5">
    <source>
        <dbReference type="PROSITE-ProRule" id="PRU00309"/>
    </source>
</evidence>
<evidence type="ECO:0000256" key="3">
    <source>
        <dbReference type="ARBA" id="ARBA00022833"/>
    </source>
</evidence>
<dbReference type="InterPro" id="IPR006612">
    <property type="entry name" value="THAP_Znf"/>
</dbReference>
<keyword evidence="1" id="KW-0479">Metal-binding</keyword>
<evidence type="ECO:0000256" key="1">
    <source>
        <dbReference type="ARBA" id="ARBA00022723"/>
    </source>
</evidence>
<proteinExistence type="predicted"/>
<evidence type="ECO:0000313" key="8">
    <source>
        <dbReference type="EMBL" id="KAF0751470.1"/>
    </source>
</evidence>
<evidence type="ECO:0000256" key="6">
    <source>
        <dbReference type="SAM" id="MobiDB-lite"/>
    </source>
</evidence>
<gene>
    <name evidence="8" type="ORF">FWK35_00012480</name>
</gene>
<organism evidence="8 9">
    <name type="scientific">Aphis craccivora</name>
    <name type="common">Cowpea aphid</name>
    <dbReference type="NCBI Taxonomy" id="307492"/>
    <lineage>
        <taxon>Eukaryota</taxon>
        <taxon>Metazoa</taxon>
        <taxon>Ecdysozoa</taxon>
        <taxon>Arthropoda</taxon>
        <taxon>Hexapoda</taxon>
        <taxon>Insecta</taxon>
        <taxon>Pterygota</taxon>
        <taxon>Neoptera</taxon>
        <taxon>Paraneoptera</taxon>
        <taxon>Hemiptera</taxon>
        <taxon>Sternorrhyncha</taxon>
        <taxon>Aphidomorpha</taxon>
        <taxon>Aphidoidea</taxon>
        <taxon>Aphididae</taxon>
        <taxon>Aphidini</taxon>
        <taxon>Aphis</taxon>
        <taxon>Aphis</taxon>
    </lineage>
</organism>
<dbReference type="PROSITE" id="PS50950">
    <property type="entry name" value="ZF_THAP"/>
    <property type="match status" value="1"/>
</dbReference>
<keyword evidence="2 5" id="KW-0863">Zinc-finger</keyword>
<dbReference type="InterPro" id="IPR029526">
    <property type="entry name" value="PGBD"/>
</dbReference>
<reference evidence="8 9" key="1">
    <citation type="submission" date="2019-08" db="EMBL/GenBank/DDBJ databases">
        <title>Whole genome of Aphis craccivora.</title>
        <authorList>
            <person name="Voronova N.V."/>
            <person name="Shulinski R.S."/>
            <person name="Bandarenka Y.V."/>
            <person name="Zhorov D.G."/>
            <person name="Warner D."/>
        </authorList>
    </citation>
    <scope>NUCLEOTIDE SEQUENCE [LARGE SCALE GENOMIC DNA]</scope>
    <source>
        <strain evidence="8">180601</strain>
        <tissue evidence="8">Whole Body</tissue>
    </source>
</reference>
<dbReference type="Gene3D" id="6.20.210.20">
    <property type="entry name" value="THAP domain"/>
    <property type="match status" value="1"/>
</dbReference>
<dbReference type="SMART" id="SM00980">
    <property type="entry name" value="THAP"/>
    <property type="match status" value="1"/>
</dbReference>
<evidence type="ECO:0000256" key="2">
    <source>
        <dbReference type="ARBA" id="ARBA00022771"/>
    </source>
</evidence>
<feature type="region of interest" description="Disordered" evidence="6">
    <location>
        <begin position="431"/>
        <end position="465"/>
    </location>
</feature>
<keyword evidence="4 5" id="KW-0238">DNA-binding</keyword>
<evidence type="ECO:0000259" key="7">
    <source>
        <dbReference type="PROSITE" id="PS50950"/>
    </source>
</evidence>
<accession>A0A6G0Y8Y0</accession>
<dbReference type="Gene3D" id="3.30.420.10">
    <property type="entry name" value="Ribonuclease H-like superfamily/Ribonuclease H"/>
    <property type="match status" value="1"/>
</dbReference>
<name>A0A6G0Y8Y0_APHCR</name>
<dbReference type="PANTHER" id="PTHR46599">
    <property type="entry name" value="PIGGYBAC TRANSPOSABLE ELEMENT-DERIVED PROTEIN 4"/>
    <property type="match status" value="1"/>
</dbReference>
<sequence>MEAKILKQKGGSSCAIATCKNYYSKSKNDGRSNISFHRFPKDLKYRKEWIQKCKRGDHFNPDTSFICSDHFNVDTFVRDLKAELLGYAPKSRRLKEDAIIELNLPANLVSTAVESASTINRRNRMETKSLKQSVNIGLDYEQFYINLLKEYDILKTDYSVMEKEIASLKKSDTDNKNINESLRLSIKLVPMYKRYELDEIALQMGHEVIRLPPYHCQYNPIELIWAQVKAEVAKNNNTFKMADVEKLAHAAIDAVTQNDWENCVAHAEKIQNEDNEKEILRDISLEPIIITLQEDDSNWDDEENDDNIIDEEYVVFDPYMEAEECINLTLPSWLKIMSVINGYNNSTVIGSIDYKDIVNIQEFGRTTFPDVIKSIENEVKDKRKSSDINKINEAKRLCFEIMNNENDILEMLVEIDEEGISVSDDSYIDSDYDASERSDGNSLITDSDVDHTTTPSNSSDNNVSFNENAYLRPVSDTSVQSFSKIKVDINDDSSPIDVFFKIWDNDIFDLVLTCTNNCQKKINSLNRPHTKNGRMKNVSPLTRTDLEKFFDLCLLRGQLKLPVLRNAFSSNPLYYHPIFNATMSGRKFEKILRSLNCSEDFYELCSPDSYVLNIEIYKGKNVEVTGNSKINDLVLRLVKPYLNKGHHLYMDNYYNSVHLSNLLYKQRTHTTGTLQSNRKNNLTSIVKKTLKLKRGDHYFAKKEPIYVSRWKDKREVFSITNGHHPKMVITSNRFFQQQSLKPKHIVEYNRNMSGIDRSDQMIYLCGMHIIYIKKLNNVNLRYIDFHSSVIKKLLHLPDNIVHGSQLVKNKNIRIRTSNQPRNTSVVLEHVQEKIPHPPSWKRKGYYLRFRQFTSRKQVKQTSWRCKNCSEKPPLCPRP</sequence>
<dbReference type="Proteomes" id="UP000478052">
    <property type="component" value="Unassembled WGS sequence"/>
</dbReference>
<evidence type="ECO:0000313" key="9">
    <source>
        <dbReference type="Proteomes" id="UP000478052"/>
    </source>
</evidence>
<evidence type="ECO:0000256" key="4">
    <source>
        <dbReference type="ARBA" id="ARBA00023125"/>
    </source>
</evidence>
<keyword evidence="9" id="KW-1185">Reference proteome</keyword>
<dbReference type="OrthoDB" id="6621212at2759"/>
<dbReference type="InterPro" id="IPR036397">
    <property type="entry name" value="RNaseH_sf"/>
</dbReference>
<feature type="compositionally biased region" description="Polar residues" evidence="6">
    <location>
        <begin position="452"/>
        <end position="465"/>
    </location>
</feature>
<dbReference type="SUPFAM" id="SSF57716">
    <property type="entry name" value="Glucocorticoid receptor-like (DNA-binding domain)"/>
    <property type="match status" value="1"/>
</dbReference>
<feature type="domain" description="THAP-type" evidence="7">
    <location>
        <begin position="10"/>
        <end position="103"/>
    </location>
</feature>
<dbReference type="SMART" id="SM00692">
    <property type="entry name" value="DM3"/>
    <property type="match status" value="1"/>
</dbReference>
<dbReference type="InterPro" id="IPR038441">
    <property type="entry name" value="THAP_Znf_sf"/>
</dbReference>
<comment type="caution">
    <text evidence="8">The sequence shown here is derived from an EMBL/GenBank/DDBJ whole genome shotgun (WGS) entry which is preliminary data.</text>
</comment>
<dbReference type="GO" id="GO:0003677">
    <property type="term" value="F:DNA binding"/>
    <property type="evidence" value="ECO:0007669"/>
    <property type="project" value="UniProtKB-UniRule"/>
</dbReference>
<dbReference type="Pfam" id="PF05485">
    <property type="entry name" value="THAP"/>
    <property type="match status" value="1"/>
</dbReference>
<dbReference type="EMBL" id="VUJU01005358">
    <property type="protein sequence ID" value="KAF0751470.1"/>
    <property type="molecule type" value="Genomic_DNA"/>
</dbReference>
<dbReference type="Pfam" id="PF13843">
    <property type="entry name" value="DDE_Tnp_1_7"/>
    <property type="match status" value="2"/>
</dbReference>
<dbReference type="AlphaFoldDB" id="A0A6G0Y8Y0"/>
<protein>
    <submittedName>
        <fullName evidence="8">PiggyBac transposable element-derived protein 4-like</fullName>
    </submittedName>
</protein>
<keyword evidence="3" id="KW-0862">Zinc</keyword>
<dbReference type="GO" id="GO:0008270">
    <property type="term" value="F:zinc ion binding"/>
    <property type="evidence" value="ECO:0007669"/>
    <property type="project" value="UniProtKB-KW"/>
</dbReference>